<dbReference type="AlphaFoldDB" id="G2PHX8"/>
<name>G2PHX8_STRV4</name>
<proteinExistence type="predicted"/>
<sequence>MLFVPSDCLNRAVPDRSKVYREMCEALGASASQVPVPTVVVAPSTMFDAVWQAIVHNNWSAELREGWIALHSEGRIDFVPRN</sequence>
<keyword evidence="1" id="KW-0614">Plasmid</keyword>
<gene>
    <name evidence="1" type="ORF">Strvi_0154</name>
</gene>
<accession>G2PHX8</accession>
<organism evidence="1 2">
    <name type="scientific">Streptomyces violaceusniger (strain Tu 4113)</name>
    <dbReference type="NCBI Taxonomy" id="653045"/>
    <lineage>
        <taxon>Bacteria</taxon>
        <taxon>Bacillati</taxon>
        <taxon>Actinomycetota</taxon>
        <taxon>Actinomycetes</taxon>
        <taxon>Kitasatosporales</taxon>
        <taxon>Streptomycetaceae</taxon>
        <taxon>Streptomyces</taxon>
        <taxon>Streptomyces violaceusniger group</taxon>
    </lineage>
</organism>
<dbReference type="KEGG" id="svl:Strvi_0154"/>
<evidence type="ECO:0000313" key="2">
    <source>
        <dbReference type="Proteomes" id="UP000008703"/>
    </source>
</evidence>
<protein>
    <submittedName>
        <fullName evidence="1">Uncharacterized protein</fullName>
    </submittedName>
</protein>
<keyword evidence="2" id="KW-1185">Reference proteome</keyword>
<dbReference type="Proteomes" id="UP000008703">
    <property type="component" value="Plasmid pSTRVI02"/>
</dbReference>
<dbReference type="EMBL" id="CP002996">
    <property type="protein sequence ID" value="AEM88929.1"/>
    <property type="molecule type" value="Genomic_DNA"/>
</dbReference>
<geneLocation type="plasmid" evidence="1 2">
    <name>pSTRVI02</name>
</geneLocation>
<dbReference type="HOGENOM" id="CLU_2556985_0_0_11"/>
<reference evidence="1" key="1">
    <citation type="submission" date="2011-08" db="EMBL/GenBank/DDBJ databases">
        <title>Complete sequence of plasmid 2 of Streptomyces violaceusniger Tu 4113.</title>
        <authorList>
            <consortium name="US DOE Joint Genome Institute"/>
            <person name="Lucas S."/>
            <person name="Han J."/>
            <person name="Lapidus A."/>
            <person name="Cheng J.-F."/>
            <person name="Goodwin L."/>
            <person name="Pitluck S."/>
            <person name="Peters L."/>
            <person name="Ivanova N."/>
            <person name="Daligault H."/>
            <person name="Detter J.C."/>
            <person name="Han C."/>
            <person name="Tapia R."/>
            <person name="Land M."/>
            <person name="Hauser L."/>
            <person name="Kyrpides N."/>
            <person name="Ivanova N."/>
            <person name="Pagani I."/>
            <person name="Hagen A."/>
            <person name="Katz L."/>
            <person name="Fiedler H.-P."/>
            <person name="Keasling J."/>
            <person name="Fortman J."/>
            <person name="Woyke T."/>
        </authorList>
    </citation>
    <scope>NUCLEOTIDE SEQUENCE [LARGE SCALE GENOMIC DNA]</scope>
    <source>
        <strain evidence="1">Tu 4113</strain>
        <plasmid evidence="1">pSTRVI02</plasmid>
    </source>
</reference>
<evidence type="ECO:0000313" key="1">
    <source>
        <dbReference type="EMBL" id="AEM88929.1"/>
    </source>
</evidence>